<keyword evidence="3" id="KW-1185">Reference proteome</keyword>
<feature type="compositionally biased region" description="Polar residues" evidence="1">
    <location>
        <begin position="38"/>
        <end position="48"/>
    </location>
</feature>
<protein>
    <submittedName>
        <fullName evidence="2">Uncharacterized protein</fullName>
    </submittedName>
</protein>
<dbReference type="Proteomes" id="UP001627154">
    <property type="component" value="Unassembled WGS sequence"/>
</dbReference>
<reference evidence="2 3" key="1">
    <citation type="journal article" date="2024" name="bioRxiv">
        <title>A reference genome for Trichogramma kaykai: A tiny desert-dwelling parasitoid wasp with competing sex-ratio distorters.</title>
        <authorList>
            <person name="Culotta J."/>
            <person name="Lindsey A.R."/>
        </authorList>
    </citation>
    <scope>NUCLEOTIDE SEQUENCE [LARGE SCALE GENOMIC DNA]</scope>
    <source>
        <strain evidence="2 3">KSX58</strain>
    </source>
</reference>
<evidence type="ECO:0000313" key="2">
    <source>
        <dbReference type="EMBL" id="KAL3402287.1"/>
    </source>
</evidence>
<comment type="caution">
    <text evidence="2">The sequence shown here is derived from an EMBL/GenBank/DDBJ whole genome shotgun (WGS) entry which is preliminary data.</text>
</comment>
<organism evidence="2 3">
    <name type="scientific">Trichogramma kaykai</name>
    <dbReference type="NCBI Taxonomy" id="54128"/>
    <lineage>
        <taxon>Eukaryota</taxon>
        <taxon>Metazoa</taxon>
        <taxon>Ecdysozoa</taxon>
        <taxon>Arthropoda</taxon>
        <taxon>Hexapoda</taxon>
        <taxon>Insecta</taxon>
        <taxon>Pterygota</taxon>
        <taxon>Neoptera</taxon>
        <taxon>Endopterygota</taxon>
        <taxon>Hymenoptera</taxon>
        <taxon>Apocrita</taxon>
        <taxon>Proctotrupomorpha</taxon>
        <taxon>Chalcidoidea</taxon>
        <taxon>Trichogrammatidae</taxon>
        <taxon>Trichogramma</taxon>
    </lineage>
</organism>
<evidence type="ECO:0000313" key="3">
    <source>
        <dbReference type="Proteomes" id="UP001627154"/>
    </source>
</evidence>
<sequence length="152" mass="17630">MDCNYPSSFIRNRRVLENLHEFRDLNSHRGAARRANRSKSSGNRTLLRSRSPKPKATFVVSTTQLNSTERKHEQFQSTATAAAVAAVTLASMSKRKRMPQIAGGQRANEREHRPMACRGQTLGYIAIYSLLRARRRRRYWLCVQLFYLNLYR</sequence>
<dbReference type="AlphaFoldDB" id="A0ABD2XAJ4"/>
<proteinExistence type="predicted"/>
<name>A0ABD2XAJ4_9HYME</name>
<dbReference type="EMBL" id="JBJJXI010000037">
    <property type="protein sequence ID" value="KAL3402287.1"/>
    <property type="molecule type" value="Genomic_DNA"/>
</dbReference>
<accession>A0ABD2XAJ4</accession>
<feature type="region of interest" description="Disordered" evidence="1">
    <location>
        <begin position="28"/>
        <end position="57"/>
    </location>
</feature>
<gene>
    <name evidence="2" type="ORF">TKK_004808</name>
</gene>
<evidence type="ECO:0000256" key="1">
    <source>
        <dbReference type="SAM" id="MobiDB-lite"/>
    </source>
</evidence>